<dbReference type="Proteomes" id="UP001334732">
    <property type="component" value="Chromosome"/>
</dbReference>
<evidence type="ECO:0000256" key="3">
    <source>
        <dbReference type="ARBA" id="ARBA00022722"/>
    </source>
</evidence>
<dbReference type="InterPro" id="IPR020568">
    <property type="entry name" value="Ribosomal_Su5_D2-typ_SF"/>
</dbReference>
<evidence type="ECO:0000256" key="2">
    <source>
        <dbReference type="ARBA" id="ARBA00022694"/>
    </source>
</evidence>
<evidence type="ECO:0000256" key="5">
    <source>
        <dbReference type="ARBA" id="ARBA00022801"/>
    </source>
</evidence>
<dbReference type="GO" id="GO:0004526">
    <property type="term" value="F:ribonuclease P activity"/>
    <property type="evidence" value="ECO:0007669"/>
    <property type="project" value="UniProtKB-EC"/>
</dbReference>
<dbReference type="SUPFAM" id="SSF54211">
    <property type="entry name" value="Ribosomal protein S5 domain 2-like"/>
    <property type="match status" value="1"/>
</dbReference>
<keyword evidence="6 7" id="KW-0694">RNA-binding</keyword>
<dbReference type="Pfam" id="PF00825">
    <property type="entry name" value="Ribonuclease_P"/>
    <property type="match status" value="1"/>
</dbReference>
<evidence type="ECO:0000256" key="4">
    <source>
        <dbReference type="ARBA" id="ARBA00022759"/>
    </source>
</evidence>
<sequence length="131" mass="14650">MRLRDARLVDKAAFDRVFADNQRARTDYLVVMARPNAVGHPRLGMVIAKRLLARAVDRNRVKRCVRESFRQILPDLPACDFVVRLIARPVPGDEARALARAFMRAGERAMAKWPAGAGNESLSARSESPPN</sequence>
<dbReference type="InterPro" id="IPR014721">
    <property type="entry name" value="Ribsml_uS5_D2-typ_fold_subgr"/>
</dbReference>
<evidence type="ECO:0000256" key="7">
    <source>
        <dbReference type="HAMAP-Rule" id="MF_00227"/>
    </source>
</evidence>
<dbReference type="InterPro" id="IPR000100">
    <property type="entry name" value="RNase_P"/>
</dbReference>
<evidence type="ECO:0000256" key="1">
    <source>
        <dbReference type="ARBA" id="ARBA00002663"/>
    </source>
</evidence>
<keyword evidence="5 7" id="KW-0378">Hydrolase</keyword>
<evidence type="ECO:0000313" key="9">
    <source>
        <dbReference type="EMBL" id="WRS39280.1"/>
    </source>
</evidence>
<dbReference type="PANTHER" id="PTHR33992:SF1">
    <property type="entry name" value="RIBONUCLEASE P PROTEIN COMPONENT"/>
    <property type="match status" value="1"/>
</dbReference>
<gene>
    <name evidence="7 9" type="primary">rnpA</name>
    <name evidence="9" type="ORF">VA613_14930</name>
</gene>
<accession>A0ABZ1CJY6</accession>
<dbReference type="RefSeq" id="WP_324779812.1">
    <property type="nucleotide sequence ID" value="NZ_CP141769.1"/>
</dbReference>
<comment type="catalytic activity">
    <reaction evidence="7">
        <text>Endonucleolytic cleavage of RNA, removing 5'-extranucleotides from tRNA precursor.</text>
        <dbReference type="EC" id="3.1.26.5"/>
    </reaction>
</comment>
<name>A0ABZ1CJY6_9PROT</name>
<reference evidence="9 10" key="1">
    <citation type="submission" date="2023-12" db="EMBL/GenBank/DDBJ databases">
        <title>Thiobacillus sedimentum sp. nov., a chemolithoautotrophic sulfur-oxidizing bacterium isolated from freshwater sediment.</title>
        <authorList>
            <person name="Luo J."/>
            <person name="Dai C."/>
        </authorList>
    </citation>
    <scope>NUCLEOTIDE SEQUENCE [LARGE SCALE GENOMIC DNA]</scope>
    <source>
        <strain evidence="9 10">SCUT-2</strain>
    </source>
</reference>
<dbReference type="EMBL" id="CP141769">
    <property type="protein sequence ID" value="WRS39280.1"/>
    <property type="molecule type" value="Genomic_DNA"/>
</dbReference>
<comment type="subunit">
    <text evidence="7">Consists of a catalytic RNA component (M1 or rnpB) and a protein subunit.</text>
</comment>
<keyword evidence="10" id="KW-1185">Reference proteome</keyword>
<comment type="function">
    <text evidence="1 7">RNaseP catalyzes the removal of the 5'-leader sequence from pre-tRNA to produce the mature 5'-terminus. It can also cleave other RNA substrates such as 4.5S RNA. The protein component plays an auxiliary but essential role in vivo by binding to the 5'-leader sequence and broadening the substrate specificity of the ribozyme.</text>
</comment>
<dbReference type="NCBIfam" id="TIGR00188">
    <property type="entry name" value="rnpA"/>
    <property type="match status" value="1"/>
</dbReference>
<organism evidence="9 10">
    <name type="scientific">Thiobacillus sedimenti</name>
    <dbReference type="NCBI Taxonomy" id="3110231"/>
    <lineage>
        <taxon>Bacteria</taxon>
        <taxon>Pseudomonadati</taxon>
        <taxon>Pseudomonadota</taxon>
        <taxon>Betaproteobacteria</taxon>
        <taxon>Nitrosomonadales</taxon>
        <taxon>Thiobacillaceae</taxon>
        <taxon>Thiobacillus</taxon>
    </lineage>
</organism>
<dbReference type="InterPro" id="IPR020539">
    <property type="entry name" value="RNase_P_CS"/>
</dbReference>
<dbReference type="HAMAP" id="MF_00227">
    <property type="entry name" value="RNase_P"/>
    <property type="match status" value="1"/>
</dbReference>
<keyword evidence="4 7" id="KW-0255">Endonuclease</keyword>
<dbReference type="PROSITE" id="PS00648">
    <property type="entry name" value="RIBONUCLEASE_P"/>
    <property type="match status" value="1"/>
</dbReference>
<protein>
    <recommendedName>
        <fullName evidence="7 8">Ribonuclease P protein component</fullName>
        <shortName evidence="7">RNase P protein</shortName>
        <shortName evidence="7">RNaseP protein</shortName>
        <ecNumber evidence="7 8">3.1.26.5</ecNumber>
    </recommendedName>
    <alternativeName>
        <fullName evidence="7">Protein C5</fullName>
    </alternativeName>
</protein>
<dbReference type="EC" id="3.1.26.5" evidence="7 8"/>
<dbReference type="Gene3D" id="3.30.230.10">
    <property type="match status" value="1"/>
</dbReference>
<proteinExistence type="inferred from homology"/>
<keyword evidence="3 7" id="KW-0540">Nuclease</keyword>
<dbReference type="PANTHER" id="PTHR33992">
    <property type="entry name" value="RIBONUCLEASE P PROTEIN COMPONENT"/>
    <property type="match status" value="1"/>
</dbReference>
<evidence type="ECO:0000256" key="8">
    <source>
        <dbReference type="NCBIfam" id="TIGR00188"/>
    </source>
</evidence>
<evidence type="ECO:0000313" key="10">
    <source>
        <dbReference type="Proteomes" id="UP001334732"/>
    </source>
</evidence>
<keyword evidence="2 7" id="KW-0819">tRNA processing</keyword>
<comment type="similarity">
    <text evidence="7">Belongs to the RnpA family.</text>
</comment>
<evidence type="ECO:0000256" key="6">
    <source>
        <dbReference type="ARBA" id="ARBA00022884"/>
    </source>
</evidence>